<organism evidence="2 3">
    <name type="scientific">Niastella yeongjuensis</name>
    <dbReference type="NCBI Taxonomy" id="354355"/>
    <lineage>
        <taxon>Bacteria</taxon>
        <taxon>Pseudomonadati</taxon>
        <taxon>Bacteroidota</taxon>
        <taxon>Chitinophagia</taxon>
        <taxon>Chitinophagales</taxon>
        <taxon>Chitinophagaceae</taxon>
        <taxon>Niastella</taxon>
    </lineage>
</organism>
<comment type="caution">
    <text evidence="2">The sequence shown here is derived from an EMBL/GenBank/DDBJ whole genome shotgun (WGS) entry which is preliminary data.</text>
</comment>
<dbReference type="EMBL" id="LVXG01000082">
    <property type="protein sequence ID" value="OQP38920.1"/>
    <property type="molecule type" value="Genomic_DNA"/>
</dbReference>
<name>A0A1V9DYJ9_9BACT</name>
<proteinExistence type="predicted"/>
<evidence type="ECO:0000313" key="3">
    <source>
        <dbReference type="Proteomes" id="UP000192610"/>
    </source>
</evidence>
<gene>
    <name evidence="2" type="ORF">A4H97_18845</name>
</gene>
<feature type="signal peptide" evidence="1">
    <location>
        <begin position="1"/>
        <end position="28"/>
    </location>
</feature>
<evidence type="ECO:0000256" key="1">
    <source>
        <dbReference type="SAM" id="SignalP"/>
    </source>
</evidence>
<keyword evidence="3" id="KW-1185">Reference proteome</keyword>
<evidence type="ECO:0000313" key="2">
    <source>
        <dbReference type="EMBL" id="OQP38920.1"/>
    </source>
</evidence>
<dbReference type="AlphaFoldDB" id="A0A1V9DYJ9"/>
<feature type="chain" id="PRO_5012506383" description="DUF3826 domain-containing protein" evidence="1">
    <location>
        <begin position="29"/>
        <end position="235"/>
    </location>
</feature>
<protein>
    <recommendedName>
        <fullName evidence="4">DUF3826 domain-containing protein</fullName>
    </recommendedName>
</protein>
<dbReference type="STRING" id="354355.SAMN05660816_02634"/>
<keyword evidence="1" id="KW-0732">Signal</keyword>
<dbReference type="Proteomes" id="UP000192610">
    <property type="component" value="Unassembled WGS sequence"/>
</dbReference>
<reference evidence="3" key="1">
    <citation type="submission" date="2016-04" db="EMBL/GenBank/DDBJ databases">
        <authorList>
            <person name="Chen L."/>
            <person name="Zhuang W."/>
            <person name="Wang G."/>
        </authorList>
    </citation>
    <scope>NUCLEOTIDE SEQUENCE [LARGE SCALE GENOMIC DNA]</scope>
    <source>
        <strain evidence="3">17621</strain>
    </source>
</reference>
<accession>A0A1V9DYJ9</accession>
<dbReference type="Pfam" id="PF12875">
    <property type="entry name" value="DUF3826"/>
    <property type="match status" value="1"/>
</dbReference>
<dbReference type="InterPro" id="IPR024284">
    <property type="entry name" value="DUF3826"/>
</dbReference>
<sequence>MKRTGSLYVALKTLTMLMMVLSVSLVSAQTTTPTQTKEEYKEVIAKRADKIVAALGSTDAVFNKKVSEIVADQYISLGSIHDERNAKIKAIKTKDTVLTADDKAAIDKLTADADKQLEKLHTKYLAKLSKQCTPEQVEGIKNGMTYNVLNVTLTAYHEMLPNLTPEQNKQIVDWLTEAREHAMDAESSDKKHAWFGKYKGRINNYLAKAGVDMKQAEKEWMERIREKKEAAKQGK</sequence>
<evidence type="ECO:0008006" key="4">
    <source>
        <dbReference type="Google" id="ProtNLM"/>
    </source>
</evidence>